<accession>A0AAV9QJZ1</accession>
<comment type="similarity">
    <text evidence="6">Belongs to the GOT1 family.</text>
</comment>
<evidence type="ECO:0000256" key="5">
    <source>
        <dbReference type="ARBA" id="ARBA00023136"/>
    </source>
</evidence>
<dbReference type="GO" id="GO:0042147">
    <property type="term" value="P:retrograde transport, endosome to Golgi"/>
    <property type="evidence" value="ECO:0007669"/>
    <property type="project" value="InterPro"/>
</dbReference>
<evidence type="ECO:0000256" key="6">
    <source>
        <dbReference type="ARBA" id="ARBA00025799"/>
    </source>
</evidence>
<evidence type="ECO:0000256" key="1">
    <source>
        <dbReference type="ARBA" id="ARBA00004653"/>
    </source>
</evidence>
<dbReference type="InterPro" id="IPR007305">
    <property type="entry name" value="Vesicle_transpt_Got1/SFT2"/>
</dbReference>
<dbReference type="EMBL" id="JAXLQG010000001">
    <property type="protein sequence ID" value="KAK5545481.1"/>
    <property type="molecule type" value="Genomic_DNA"/>
</dbReference>
<evidence type="ECO:0000256" key="2">
    <source>
        <dbReference type="ARBA" id="ARBA00022692"/>
    </source>
</evidence>
<evidence type="ECO:0000256" key="4">
    <source>
        <dbReference type="ARBA" id="ARBA00023034"/>
    </source>
</evidence>
<evidence type="ECO:0000313" key="8">
    <source>
        <dbReference type="EMBL" id="KAK5545481.1"/>
    </source>
</evidence>
<feature type="transmembrane region" description="Helical" evidence="7">
    <location>
        <begin position="47"/>
        <end position="66"/>
    </location>
</feature>
<dbReference type="GO" id="GO:0006888">
    <property type="term" value="P:endoplasmic reticulum to Golgi vesicle-mediated transport"/>
    <property type="evidence" value="ECO:0007669"/>
    <property type="project" value="InterPro"/>
</dbReference>
<dbReference type="PANTHER" id="PTHR21493">
    <property type="entry name" value="CGI-141-RELATED/LIPASE CONTAINING PROTEIN"/>
    <property type="match status" value="1"/>
</dbReference>
<keyword evidence="9" id="KW-1185">Reference proteome</keyword>
<keyword evidence="3 7" id="KW-1133">Transmembrane helix</keyword>
<dbReference type="Pfam" id="PF04178">
    <property type="entry name" value="Got1"/>
    <property type="match status" value="1"/>
</dbReference>
<comment type="caution">
    <text evidence="8">The sequence shown here is derived from an EMBL/GenBank/DDBJ whole genome shotgun (WGS) entry which is preliminary data.</text>
</comment>
<evidence type="ECO:0000313" key="9">
    <source>
        <dbReference type="Proteomes" id="UP001345827"/>
    </source>
</evidence>
<proteinExistence type="inferred from homology"/>
<dbReference type="GO" id="GO:0005829">
    <property type="term" value="C:cytosol"/>
    <property type="evidence" value="ECO:0007669"/>
    <property type="project" value="GOC"/>
</dbReference>
<organism evidence="8 9">
    <name type="scientific">Vermiconidia calcicola</name>
    <dbReference type="NCBI Taxonomy" id="1690605"/>
    <lineage>
        <taxon>Eukaryota</taxon>
        <taxon>Fungi</taxon>
        <taxon>Dikarya</taxon>
        <taxon>Ascomycota</taxon>
        <taxon>Pezizomycotina</taxon>
        <taxon>Dothideomycetes</taxon>
        <taxon>Dothideomycetidae</taxon>
        <taxon>Mycosphaerellales</taxon>
        <taxon>Extremaceae</taxon>
        <taxon>Vermiconidia</taxon>
    </lineage>
</organism>
<sequence length="144" mass="15979">MPSMWLTDMQSMPSRHNAVAADMAPSFSKRAGLTIIQRLGWLSAQEILFIIGLTLIIGIQKTFVFFARRQKLKGTAAFMGGILLILIRWPLTGFLIELYGIFVLFGDFFATIASFAGNIPIVGPYIQMVLQKISSGRRNAELPV</sequence>
<reference evidence="8 9" key="1">
    <citation type="submission" date="2023-06" db="EMBL/GenBank/DDBJ databases">
        <title>Black Yeasts Isolated from many extreme environments.</title>
        <authorList>
            <person name="Coleine C."/>
            <person name="Stajich J.E."/>
            <person name="Selbmann L."/>
        </authorList>
    </citation>
    <scope>NUCLEOTIDE SEQUENCE [LARGE SCALE GENOMIC DNA]</scope>
    <source>
        <strain evidence="8 9">CCFEE 5887</strain>
    </source>
</reference>
<name>A0AAV9QJZ1_9PEZI</name>
<evidence type="ECO:0000256" key="3">
    <source>
        <dbReference type="ARBA" id="ARBA00022989"/>
    </source>
</evidence>
<protein>
    <submittedName>
        <fullName evidence="8">Golgi Transport</fullName>
    </submittedName>
</protein>
<keyword evidence="5 7" id="KW-0472">Membrane</keyword>
<gene>
    <name evidence="8" type="primary">GOT1</name>
    <name evidence="8" type="ORF">LTR25_000488</name>
</gene>
<comment type="subcellular location">
    <subcellularLocation>
        <location evidence="1">Golgi apparatus membrane</location>
        <topology evidence="1">Multi-pass membrane protein</topology>
    </subcellularLocation>
</comment>
<dbReference type="GO" id="GO:0000137">
    <property type="term" value="C:Golgi cis cisterna"/>
    <property type="evidence" value="ECO:0007669"/>
    <property type="project" value="TreeGrafter"/>
</dbReference>
<feature type="transmembrane region" description="Helical" evidence="7">
    <location>
        <begin position="108"/>
        <end position="130"/>
    </location>
</feature>
<keyword evidence="2 7" id="KW-0812">Transmembrane</keyword>
<keyword evidence="4" id="KW-0333">Golgi apparatus</keyword>
<dbReference type="InterPro" id="IPR045176">
    <property type="entry name" value="Got1"/>
</dbReference>
<feature type="transmembrane region" description="Helical" evidence="7">
    <location>
        <begin position="78"/>
        <end position="102"/>
    </location>
</feature>
<dbReference type="GO" id="GO:0005783">
    <property type="term" value="C:endoplasmic reticulum"/>
    <property type="evidence" value="ECO:0007669"/>
    <property type="project" value="TreeGrafter"/>
</dbReference>
<dbReference type="PANTHER" id="PTHR21493:SF9">
    <property type="entry name" value="GOLGI TRANSPORT PROTEIN 1-RELATED"/>
    <property type="match status" value="1"/>
</dbReference>
<dbReference type="GO" id="GO:0000139">
    <property type="term" value="C:Golgi membrane"/>
    <property type="evidence" value="ECO:0007669"/>
    <property type="project" value="UniProtKB-SubCell"/>
</dbReference>
<dbReference type="GO" id="GO:0030134">
    <property type="term" value="C:COPII-coated ER to Golgi transport vesicle"/>
    <property type="evidence" value="ECO:0007669"/>
    <property type="project" value="TreeGrafter"/>
</dbReference>
<evidence type="ECO:0000256" key="7">
    <source>
        <dbReference type="SAM" id="Phobius"/>
    </source>
</evidence>
<dbReference type="AlphaFoldDB" id="A0AAV9QJZ1"/>
<dbReference type="Proteomes" id="UP001345827">
    <property type="component" value="Unassembled WGS sequence"/>
</dbReference>